<gene>
    <name evidence="11 13" type="primary">hisC</name>
    <name evidence="13" type="ORF">ACFFK0_04310</name>
</gene>
<dbReference type="InterPro" id="IPR015422">
    <property type="entry name" value="PyrdxlP-dep_Trfase_small"/>
</dbReference>
<keyword evidence="14" id="KW-1185">Reference proteome</keyword>
<evidence type="ECO:0000256" key="5">
    <source>
        <dbReference type="ARBA" id="ARBA00022576"/>
    </source>
</evidence>
<evidence type="ECO:0000259" key="12">
    <source>
        <dbReference type="Pfam" id="PF00155"/>
    </source>
</evidence>
<keyword evidence="8 11" id="KW-0663">Pyridoxal phosphate</keyword>
<evidence type="ECO:0000256" key="9">
    <source>
        <dbReference type="ARBA" id="ARBA00023102"/>
    </source>
</evidence>
<evidence type="ECO:0000256" key="1">
    <source>
        <dbReference type="ARBA" id="ARBA00001933"/>
    </source>
</evidence>
<dbReference type="PANTHER" id="PTHR43643">
    <property type="entry name" value="HISTIDINOL-PHOSPHATE AMINOTRANSFERASE 2"/>
    <property type="match status" value="1"/>
</dbReference>
<comment type="pathway">
    <text evidence="2 11">Amino-acid biosynthesis; L-histidine biosynthesis; L-histidine from 5-phospho-alpha-D-ribose 1-diphosphate: step 7/9.</text>
</comment>
<evidence type="ECO:0000313" key="13">
    <source>
        <dbReference type="EMBL" id="MFC0211683.1"/>
    </source>
</evidence>
<comment type="cofactor">
    <cofactor evidence="1 11">
        <name>pyridoxal 5'-phosphate</name>
        <dbReference type="ChEBI" id="CHEBI:597326"/>
    </cofactor>
</comment>
<dbReference type="EMBL" id="JBHLWN010000021">
    <property type="protein sequence ID" value="MFC0211683.1"/>
    <property type="molecule type" value="Genomic_DNA"/>
</dbReference>
<dbReference type="RefSeq" id="WP_377468668.1">
    <property type="nucleotide sequence ID" value="NZ_JBHLWN010000021.1"/>
</dbReference>
<feature type="domain" description="Aminotransferase class I/classII large" evidence="12">
    <location>
        <begin position="33"/>
        <end position="359"/>
    </location>
</feature>
<keyword evidence="5 11" id="KW-0032">Aminotransferase</keyword>
<comment type="subunit">
    <text evidence="4 11">Homodimer.</text>
</comment>
<dbReference type="GO" id="GO:0004400">
    <property type="term" value="F:histidinol-phosphate transaminase activity"/>
    <property type="evidence" value="ECO:0007669"/>
    <property type="project" value="UniProtKB-EC"/>
</dbReference>
<comment type="caution">
    <text evidence="13">The sequence shown here is derived from an EMBL/GenBank/DDBJ whole genome shotgun (WGS) entry which is preliminary data.</text>
</comment>
<dbReference type="NCBIfam" id="TIGR01141">
    <property type="entry name" value="hisC"/>
    <property type="match status" value="1"/>
</dbReference>
<dbReference type="HAMAP" id="MF_01023">
    <property type="entry name" value="HisC_aminotrans_2"/>
    <property type="match status" value="1"/>
</dbReference>
<evidence type="ECO:0000256" key="2">
    <source>
        <dbReference type="ARBA" id="ARBA00005011"/>
    </source>
</evidence>
<sequence>MSIRTRQAVLQLKPYSPGKPIWEVQREHGLDRVVKLASNENPLGPSPLAMEALLRSAAELHRYPDAGFSELRSALADTLGVTPEHIIAGNGADELIKLVAEAYLETGDEMIVPSPSFTEYEFTGVLMGARVVPVPLRADFTYDIAAILGAVTPRTKLVYVCTPHNPTGTYLPRGELEKLLEELPPSVLLIVDAAYGHYADADDYTDGLDLLRQGRTLLVLQTFSKIYGLAGIRVGYAVSRPEVIEALLKVKEPFNVNALAQTAAAAALADTDHVSRSRELNADGRRYLTEELTARGFTVVRPSQSNFILVRLGAEAGRIYEGLLQRGVIVRSAAVWGLPEYVRITIGTPEENDRLLEALAELGRRAEVPAPRVAE</sequence>
<dbReference type="InterPro" id="IPR005861">
    <property type="entry name" value="HisP_aminotrans"/>
</dbReference>
<keyword evidence="9 11" id="KW-0368">Histidine biosynthesis</keyword>
<dbReference type="Gene3D" id="3.90.1150.10">
    <property type="entry name" value="Aspartate Aminotransferase, domain 1"/>
    <property type="match status" value="1"/>
</dbReference>
<evidence type="ECO:0000256" key="7">
    <source>
        <dbReference type="ARBA" id="ARBA00022679"/>
    </source>
</evidence>
<evidence type="ECO:0000313" key="14">
    <source>
        <dbReference type="Proteomes" id="UP001589776"/>
    </source>
</evidence>
<dbReference type="PANTHER" id="PTHR43643:SF6">
    <property type="entry name" value="HISTIDINOL-PHOSPHATE AMINOTRANSFERASE"/>
    <property type="match status" value="1"/>
</dbReference>
<dbReference type="Proteomes" id="UP001589776">
    <property type="component" value="Unassembled WGS sequence"/>
</dbReference>
<dbReference type="CDD" id="cd00609">
    <property type="entry name" value="AAT_like"/>
    <property type="match status" value="1"/>
</dbReference>
<dbReference type="InterPro" id="IPR050106">
    <property type="entry name" value="HistidinolP_aminotransfase"/>
</dbReference>
<reference evidence="13 14" key="1">
    <citation type="submission" date="2024-09" db="EMBL/GenBank/DDBJ databases">
        <authorList>
            <person name="Sun Q."/>
            <person name="Mori K."/>
        </authorList>
    </citation>
    <scope>NUCLEOTIDE SEQUENCE [LARGE SCALE GENOMIC DNA]</scope>
    <source>
        <strain evidence="13 14">CCM 7759</strain>
    </source>
</reference>
<keyword evidence="6 11" id="KW-0028">Amino-acid biosynthesis</keyword>
<dbReference type="SUPFAM" id="SSF53383">
    <property type="entry name" value="PLP-dependent transferases"/>
    <property type="match status" value="1"/>
</dbReference>
<comment type="similarity">
    <text evidence="3 11">Belongs to the class-II pyridoxal-phosphate-dependent aminotransferase family. Histidinol-phosphate aminotransferase subfamily.</text>
</comment>
<evidence type="ECO:0000256" key="4">
    <source>
        <dbReference type="ARBA" id="ARBA00011738"/>
    </source>
</evidence>
<accession>A0ABV6DGB7</accession>
<dbReference type="EC" id="2.6.1.9" evidence="11"/>
<dbReference type="InterPro" id="IPR015421">
    <property type="entry name" value="PyrdxlP-dep_Trfase_major"/>
</dbReference>
<dbReference type="InterPro" id="IPR015424">
    <property type="entry name" value="PyrdxlP-dep_Trfase"/>
</dbReference>
<protein>
    <recommendedName>
        <fullName evidence="11">Histidinol-phosphate aminotransferase</fullName>
        <ecNumber evidence="11">2.6.1.9</ecNumber>
    </recommendedName>
    <alternativeName>
        <fullName evidence="11">Imidazole acetol-phosphate transaminase</fullName>
    </alternativeName>
</protein>
<feature type="modified residue" description="N6-(pyridoxal phosphate)lysine" evidence="11">
    <location>
        <position position="225"/>
    </location>
</feature>
<proteinExistence type="inferred from homology"/>
<dbReference type="InterPro" id="IPR004839">
    <property type="entry name" value="Aminotransferase_I/II_large"/>
</dbReference>
<organism evidence="13 14">
    <name type="scientific">Paenibacillus chartarius</name>
    <dbReference type="NCBI Taxonomy" id="747481"/>
    <lineage>
        <taxon>Bacteria</taxon>
        <taxon>Bacillati</taxon>
        <taxon>Bacillota</taxon>
        <taxon>Bacilli</taxon>
        <taxon>Bacillales</taxon>
        <taxon>Paenibacillaceae</taxon>
        <taxon>Paenibacillus</taxon>
    </lineage>
</organism>
<comment type="catalytic activity">
    <reaction evidence="10 11">
        <text>L-histidinol phosphate + 2-oxoglutarate = 3-(imidazol-4-yl)-2-oxopropyl phosphate + L-glutamate</text>
        <dbReference type="Rhea" id="RHEA:23744"/>
        <dbReference type="ChEBI" id="CHEBI:16810"/>
        <dbReference type="ChEBI" id="CHEBI:29985"/>
        <dbReference type="ChEBI" id="CHEBI:57766"/>
        <dbReference type="ChEBI" id="CHEBI:57980"/>
        <dbReference type="EC" id="2.6.1.9"/>
    </reaction>
</comment>
<evidence type="ECO:0000256" key="11">
    <source>
        <dbReference type="HAMAP-Rule" id="MF_01023"/>
    </source>
</evidence>
<evidence type="ECO:0000256" key="3">
    <source>
        <dbReference type="ARBA" id="ARBA00007970"/>
    </source>
</evidence>
<keyword evidence="7 11" id="KW-0808">Transferase</keyword>
<evidence type="ECO:0000256" key="10">
    <source>
        <dbReference type="ARBA" id="ARBA00047481"/>
    </source>
</evidence>
<name>A0ABV6DGB7_9BACL</name>
<dbReference type="Gene3D" id="3.40.640.10">
    <property type="entry name" value="Type I PLP-dependent aspartate aminotransferase-like (Major domain)"/>
    <property type="match status" value="1"/>
</dbReference>
<evidence type="ECO:0000256" key="8">
    <source>
        <dbReference type="ARBA" id="ARBA00022898"/>
    </source>
</evidence>
<evidence type="ECO:0000256" key="6">
    <source>
        <dbReference type="ARBA" id="ARBA00022605"/>
    </source>
</evidence>
<dbReference type="Pfam" id="PF00155">
    <property type="entry name" value="Aminotran_1_2"/>
    <property type="match status" value="1"/>
</dbReference>